<proteinExistence type="predicted"/>
<protein>
    <submittedName>
        <fullName evidence="1">Uncharacterized protein</fullName>
    </submittedName>
</protein>
<dbReference type="EMBL" id="LWID01000001">
    <property type="protein sequence ID" value="MDG6894677.1"/>
    <property type="molecule type" value="Genomic_DNA"/>
</dbReference>
<evidence type="ECO:0000313" key="1">
    <source>
        <dbReference type="EMBL" id="MDG6894677.1"/>
    </source>
</evidence>
<reference evidence="1" key="1">
    <citation type="submission" date="2016-03" db="EMBL/GenBank/DDBJ databases">
        <title>Co-evolution between Pasteurellaceae and their hosts.</title>
        <authorList>
            <person name="Hansen M.J."/>
            <person name="Bojesen A.M."/>
            <person name="Planet P."/>
        </authorList>
    </citation>
    <scope>NUCLEOTIDE SEQUENCE</scope>
    <source>
        <strain evidence="1">146/S8/89</strain>
    </source>
</reference>
<dbReference type="RefSeq" id="WP_279572150.1">
    <property type="nucleotide sequence ID" value="NZ_LWID01000001.1"/>
</dbReference>
<sequence length="159" mass="16665">MTTTLKLLDAKQEIATFNVKSGETLTLSALDNINYQLIDEQTQLGPQQISAQRVGEDLHIYIDNARKPEIIVQSYYAEGVAGEANLIIGQGADGQIYAYTPTSGTTEGVIGSLSTEQSVTQTLGGQALSSTSWAFNPWWALGLVSVAAAGVALASNGGG</sequence>
<comment type="caution">
    <text evidence="1">The sequence shown here is derived from an EMBL/GenBank/DDBJ whole genome shotgun (WGS) entry which is preliminary data.</text>
</comment>
<organism evidence="1 2">
    <name type="scientific">Volucribacter amazonae</name>
    <dbReference type="NCBI Taxonomy" id="256731"/>
    <lineage>
        <taxon>Bacteria</taxon>
        <taxon>Pseudomonadati</taxon>
        <taxon>Pseudomonadota</taxon>
        <taxon>Gammaproteobacteria</taxon>
        <taxon>Pasteurellales</taxon>
        <taxon>Pasteurellaceae</taxon>
        <taxon>Volucribacter</taxon>
    </lineage>
</organism>
<name>A0A9X4PAM9_9PAST</name>
<dbReference type="Proteomes" id="UP001155500">
    <property type="component" value="Unassembled WGS sequence"/>
</dbReference>
<evidence type="ECO:0000313" key="2">
    <source>
        <dbReference type="Proteomes" id="UP001155500"/>
    </source>
</evidence>
<gene>
    <name evidence="1" type="ORF">A6A20_03330</name>
</gene>
<accession>A0A9X4PAM9</accession>
<dbReference type="AlphaFoldDB" id="A0A9X4PAM9"/>
<keyword evidence="2" id="KW-1185">Reference proteome</keyword>